<dbReference type="HOGENOM" id="CLU_010194_2_1_10"/>
<evidence type="ECO:0000256" key="2">
    <source>
        <dbReference type="ARBA" id="ARBA00023002"/>
    </source>
</evidence>
<dbReference type="Gene3D" id="3.40.50.720">
    <property type="entry name" value="NAD(P)-binding Rossmann-like Domain"/>
    <property type="match status" value="1"/>
</dbReference>
<gene>
    <name evidence="3" type="ORF">HMPREF1056_03682</name>
</gene>
<dbReference type="PANTHER" id="PTHR44196">
    <property type="entry name" value="DEHYDROGENASE/REDUCTASE SDR FAMILY MEMBER 7B"/>
    <property type="match status" value="1"/>
</dbReference>
<evidence type="ECO:0008006" key="5">
    <source>
        <dbReference type="Google" id="ProtNLM"/>
    </source>
</evidence>
<dbReference type="GO" id="GO:0016491">
    <property type="term" value="F:oxidoreductase activity"/>
    <property type="evidence" value="ECO:0007669"/>
    <property type="project" value="UniProtKB-KW"/>
</dbReference>
<dbReference type="InterPro" id="IPR002347">
    <property type="entry name" value="SDR_fam"/>
</dbReference>
<organism evidence="3 4">
    <name type="scientific">Bacteroides fragilis CL07T12C05</name>
    <dbReference type="NCBI Taxonomy" id="997883"/>
    <lineage>
        <taxon>Bacteria</taxon>
        <taxon>Pseudomonadati</taxon>
        <taxon>Bacteroidota</taxon>
        <taxon>Bacteroidia</taxon>
        <taxon>Bacteroidales</taxon>
        <taxon>Bacteroidaceae</taxon>
        <taxon>Bacteroides</taxon>
    </lineage>
</organism>
<comment type="similarity">
    <text evidence="1">Belongs to the short-chain dehydrogenases/reductases (SDR) family.</text>
</comment>
<dbReference type="InterPro" id="IPR036291">
    <property type="entry name" value="NAD(P)-bd_dom_sf"/>
</dbReference>
<dbReference type="AlphaFoldDB" id="A0A0E2AWS1"/>
<evidence type="ECO:0000313" key="4">
    <source>
        <dbReference type="Proteomes" id="UP000003879"/>
    </source>
</evidence>
<keyword evidence="2" id="KW-0560">Oxidoreductase</keyword>
<dbReference type="EMBL" id="AGXN01000022">
    <property type="protein sequence ID" value="EIY90899.1"/>
    <property type="molecule type" value="Genomic_DNA"/>
</dbReference>
<dbReference type="GO" id="GO:0016020">
    <property type="term" value="C:membrane"/>
    <property type="evidence" value="ECO:0007669"/>
    <property type="project" value="TreeGrafter"/>
</dbReference>
<accession>A0A0E2AWS1</accession>
<evidence type="ECO:0000256" key="1">
    <source>
        <dbReference type="ARBA" id="ARBA00006484"/>
    </source>
</evidence>
<comment type="caution">
    <text evidence="3">The sequence shown here is derived from an EMBL/GenBank/DDBJ whole genome shotgun (WGS) entry which is preliminary data.</text>
</comment>
<protein>
    <recommendedName>
        <fullName evidence="5">Oxidoreductase</fullName>
    </recommendedName>
</protein>
<dbReference type="Pfam" id="PF00106">
    <property type="entry name" value="adh_short"/>
    <property type="match status" value="1"/>
</dbReference>
<dbReference type="PANTHER" id="PTHR44196:SF3">
    <property type="entry name" value="SHORT CHAIN DEHYDROGENASE FAMILY PROTEIN"/>
    <property type="match status" value="1"/>
</dbReference>
<sequence length="258" mass="28911">MNSDMKRAIIIGATSGIGREVAKQLLLQGWRLGIAGRRLPALEALQSSAPDLIEIAVLDVTQPDATPKLNNLIRRVGGMDLFLLSSGIGYQNMELNPDIELDTARTNVEGFMRMADTAFHHFREHGGGQLAVISSIAGTKGLGVAPAYSATKRFQNTYIDALEQLAGMQKLNIRFTDIRPGFVSTDLLNDGKHYPLLMRPEKVAKRIVRALNHRQRVVVIDWRYAIIVFFWRMIPRRIWKQLPIRTGQKPTEKNSKIG</sequence>
<dbReference type="SUPFAM" id="SSF51735">
    <property type="entry name" value="NAD(P)-binding Rossmann-fold domains"/>
    <property type="match status" value="1"/>
</dbReference>
<reference evidence="3 4" key="1">
    <citation type="submission" date="2012-02" db="EMBL/GenBank/DDBJ databases">
        <title>The Genome Sequence of Bacteroides fragilis CL07T12C05.</title>
        <authorList>
            <consortium name="The Broad Institute Genome Sequencing Platform"/>
            <person name="Earl A."/>
            <person name="Ward D."/>
            <person name="Feldgarden M."/>
            <person name="Gevers D."/>
            <person name="Zitomersky N.L."/>
            <person name="Coyne M.J."/>
            <person name="Comstock L.E."/>
            <person name="Young S.K."/>
            <person name="Zeng Q."/>
            <person name="Gargeya S."/>
            <person name="Fitzgerald M."/>
            <person name="Haas B."/>
            <person name="Abouelleil A."/>
            <person name="Alvarado L."/>
            <person name="Arachchi H.M."/>
            <person name="Berlin A."/>
            <person name="Chapman S.B."/>
            <person name="Gearin G."/>
            <person name="Goldberg J."/>
            <person name="Griggs A."/>
            <person name="Gujja S."/>
            <person name="Hansen M."/>
            <person name="Heiman D."/>
            <person name="Howarth C."/>
            <person name="Larimer J."/>
            <person name="Lui A."/>
            <person name="MacDonald P.J.P."/>
            <person name="McCowen C."/>
            <person name="Montmayeur A."/>
            <person name="Murphy C."/>
            <person name="Neiman D."/>
            <person name="Pearson M."/>
            <person name="Priest M."/>
            <person name="Roberts A."/>
            <person name="Saif S."/>
            <person name="Shea T."/>
            <person name="Sisk P."/>
            <person name="Stolte C."/>
            <person name="Sykes S."/>
            <person name="Wortman J."/>
            <person name="Nusbaum C."/>
            <person name="Birren B."/>
        </authorList>
    </citation>
    <scope>NUCLEOTIDE SEQUENCE [LARGE SCALE GENOMIC DNA]</scope>
    <source>
        <strain evidence="3 4">CL07T12C05</strain>
    </source>
</reference>
<dbReference type="PRINTS" id="PR00081">
    <property type="entry name" value="GDHRDH"/>
</dbReference>
<name>A0A0E2AWS1_BACFG</name>
<dbReference type="Proteomes" id="UP000003879">
    <property type="component" value="Unassembled WGS sequence"/>
</dbReference>
<evidence type="ECO:0000313" key="3">
    <source>
        <dbReference type="EMBL" id="EIY90899.1"/>
    </source>
</evidence>
<proteinExistence type="inferred from homology"/>
<dbReference type="PATRIC" id="fig|997883.3.peg.3892"/>